<evidence type="ECO:0000256" key="1">
    <source>
        <dbReference type="ARBA" id="ARBA00000885"/>
    </source>
</evidence>
<evidence type="ECO:0000256" key="3">
    <source>
        <dbReference type="ARBA" id="ARBA00012485"/>
    </source>
</evidence>
<evidence type="ECO:0000313" key="6">
    <source>
        <dbReference type="Proteomes" id="UP001186944"/>
    </source>
</evidence>
<accession>A0AA89BMY3</accession>
<dbReference type="GO" id="GO:0000209">
    <property type="term" value="P:protein polyubiquitination"/>
    <property type="evidence" value="ECO:0007669"/>
    <property type="project" value="InterPro"/>
</dbReference>
<dbReference type="Pfam" id="PF00612">
    <property type="entry name" value="IQ"/>
    <property type="match status" value="1"/>
</dbReference>
<comment type="catalytic activity">
    <reaction evidence="1">
        <text>S-ubiquitinyl-[E2 ubiquitin-conjugating enzyme]-L-cysteine + [acceptor protein]-L-lysine = [E2 ubiquitin-conjugating enzyme]-L-cysteine + N(6)-ubiquitinyl-[acceptor protein]-L-lysine.</text>
        <dbReference type="EC" id="2.3.2.26"/>
    </reaction>
</comment>
<dbReference type="AlphaFoldDB" id="A0AA89BMY3"/>
<evidence type="ECO:0000256" key="2">
    <source>
        <dbReference type="ARBA" id="ARBA00004906"/>
    </source>
</evidence>
<dbReference type="SMART" id="SM00015">
    <property type="entry name" value="IQ"/>
    <property type="match status" value="1"/>
</dbReference>
<dbReference type="InterPro" id="IPR000048">
    <property type="entry name" value="IQ_motif_EF-hand-BS"/>
</dbReference>
<dbReference type="InterPro" id="IPR044611">
    <property type="entry name" value="E3A/B/C-like"/>
</dbReference>
<dbReference type="CDD" id="cd23767">
    <property type="entry name" value="IQCD"/>
    <property type="match status" value="1"/>
</dbReference>
<name>A0AA89BMY3_PINIB</name>
<keyword evidence="6" id="KW-1185">Reference proteome</keyword>
<comment type="pathway">
    <text evidence="2">Protein modification; protein ubiquitination.</text>
</comment>
<keyword evidence="4" id="KW-0808">Transferase</keyword>
<evidence type="ECO:0000313" key="5">
    <source>
        <dbReference type="EMBL" id="KAK3084950.1"/>
    </source>
</evidence>
<dbReference type="EC" id="2.3.2.26" evidence="3"/>
<dbReference type="PROSITE" id="PS50096">
    <property type="entry name" value="IQ"/>
    <property type="match status" value="1"/>
</dbReference>
<dbReference type="GO" id="GO:0061630">
    <property type="term" value="F:ubiquitin protein ligase activity"/>
    <property type="evidence" value="ECO:0007669"/>
    <property type="project" value="UniProtKB-EC"/>
</dbReference>
<dbReference type="EMBL" id="VSWD01000013">
    <property type="protein sequence ID" value="KAK3084950.1"/>
    <property type="molecule type" value="Genomic_DNA"/>
</dbReference>
<gene>
    <name evidence="5" type="ORF">FSP39_021947</name>
</gene>
<evidence type="ECO:0000256" key="4">
    <source>
        <dbReference type="ARBA" id="ARBA00022679"/>
    </source>
</evidence>
<proteinExistence type="predicted"/>
<protein>
    <recommendedName>
        <fullName evidence="3">HECT-type E3 ubiquitin transferase</fullName>
        <ecNumber evidence="3">2.3.2.26</ecNumber>
    </recommendedName>
</protein>
<dbReference type="PANTHER" id="PTHR45700:SF3">
    <property type="entry name" value="UBIQUITIN-PROTEIN LIGASE E3B"/>
    <property type="match status" value="1"/>
</dbReference>
<organism evidence="5 6">
    <name type="scientific">Pinctada imbricata</name>
    <name type="common">Atlantic pearl-oyster</name>
    <name type="synonym">Pinctada martensii</name>
    <dbReference type="NCBI Taxonomy" id="66713"/>
    <lineage>
        <taxon>Eukaryota</taxon>
        <taxon>Metazoa</taxon>
        <taxon>Spiralia</taxon>
        <taxon>Lophotrochozoa</taxon>
        <taxon>Mollusca</taxon>
        <taxon>Bivalvia</taxon>
        <taxon>Autobranchia</taxon>
        <taxon>Pteriomorphia</taxon>
        <taxon>Pterioida</taxon>
        <taxon>Pterioidea</taxon>
        <taxon>Pteriidae</taxon>
        <taxon>Pinctada</taxon>
    </lineage>
</organism>
<dbReference type="PANTHER" id="PTHR45700">
    <property type="entry name" value="UBIQUITIN-PROTEIN LIGASE E3C"/>
    <property type="match status" value="1"/>
</dbReference>
<dbReference type="Proteomes" id="UP001186944">
    <property type="component" value="Unassembled WGS sequence"/>
</dbReference>
<comment type="caution">
    <text evidence="5">The sequence shown here is derived from an EMBL/GenBank/DDBJ whole genome shotgun (WGS) entry which is preliminary data.</text>
</comment>
<sequence length="387" mass="43870">MFSKVDNKQKNQFLEQTKVAREERAQEKQRNDSAVILQAVVRGFLVRRRLKNAEINDLLKIPTNPDEEYKAVLRPALEAYKTINRFFFTFKEDKDGKTYEYLCRYLLASMDSDNLKPENHMDMKSIMLYLRMLVTFTSTNTWKILRGKAGESLTPGMNQLCNNIMGYLNTKGLYPVLEGLLTRGLIGTKPAFSPASLSAIVTISLRPLIAANFSDNLLTVFTLHIMAVPALVHHVSTASTDVSNMYQLYLPLIVANFSDNLLTVFTLHIMAVPALVHHVSTASTDVSTCNIYQLYLPLIVANFSDNLLTVFTLHIMEVPALVHHVSTASTDLSTYHMYQLYLPLIVANFSDNLLTVFTLHIMAVPALVHKYPQHLRMQVTCTNYTYH</sequence>
<dbReference type="GO" id="GO:0006511">
    <property type="term" value="P:ubiquitin-dependent protein catabolic process"/>
    <property type="evidence" value="ECO:0007669"/>
    <property type="project" value="TreeGrafter"/>
</dbReference>
<reference evidence="5" key="1">
    <citation type="submission" date="2019-08" db="EMBL/GenBank/DDBJ databases">
        <title>The improved chromosome-level genome for the pearl oyster Pinctada fucata martensii using PacBio sequencing and Hi-C.</title>
        <authorList>
            <person name="Zheng Z."/>
        </authorList>
    </citation>
    <scope>NUCLEOTIDE SEQUENCE</scope>
    <source>
        <strain evidence="5">ZZ-2019</strain>
        <tissue evidence="5">Adductor muscle</tissue>
    </source>
</reference>